<sequence>MFATDNPTRAVAHPPRKRGGLGRGVINVLHSFFKSVLQKLQELHNN</sequence>
<accession>A0A975Y4Y1</accession>
<dbReference type="AlphaFoldDB" id="A0A975Y4Y1"/>
<evidence type="ECO:0000313" key="3">
    <source>
        <dbReference type="Proteomes" id="UP000683511"/>
    </source>
</evidence>
<dbReference type="EMBL" id="CP021056">
    <property type="protein sequence ID" value="QXE23655.1"/>
    <property type="molecule type" value="Genomic_DNA"/>
</dbReference>
<keyword evidence="3" id="KW-1185">Reference proteome</keyword>
<gene>
    <name evidence="2" type="ORF">B6N60_02345</name>
</gene>
<feature type="region of interest" description="Disordered" evidence="1">
    <location>
        <begin position="1"/>
        <end position="20"/>
    </location>
</feature>
<evidence type="ECO:0000313" key="2">
    <source>
        <dbReference type="EMBL" id="QXE23655.1"/>
    </source>
</evidence>
<proteinExistence type="predicted"/>
<name>A0A975Y4Y1_9NOST</name>
<reference evidence="2" key="1">
    <citation type="submission" date="2017-04" db="EMBL/GenBank/DDBJ databases">
        <title>Genome deletions in a multicellular cyanobacterial endosymbiont for morphological adaptation in marine diatoms.</title>
        <authorList>
            <person name="Wang Y."/>
            <person name="Gao H."/>
            <person name="Li R."/>
            <person name="Xu X."/>
        </authorList>
    </citation>
    <scope>NUCLEOTIDE SEQUENCE</scope>
    <source>
        <strain evidence="2">FACHB 800</strain>
    </source>
</reference>
<protein>
    <submittedName>
        <fullName evidence="2">Uncharacterized protein</fullName>
    </submittedName>
</protein>
<dbReference type="KEGG" id="rsin:B6N60_02345"/>
<dbReference type="Proteomes" id="UP000683511">
    <property type="component" value="Chromosome"/>
</dbReference>
<organism evidence="2 3">
    <name type="scientific">Richelia sinica FACHB-800</name>
    <dbReference type="NCBI Taxonomy" id="1357546"/>
    <lineage>
        <taxon>Bacteria</taxon>
        <taxon>Bacillati</taxon>
        <taxon>Cyanobacteriota</taxon>
        <taxon>Cyanophyceae</taxon>
        <taxon>Nostocales</taxon>
        <taxon>Nostocaceae</taxon>
        <taxon>Richelia</taxon>
    </lineage>
</organism>
<evidence type="ECO:0000256" key="1">
    <source>
        <dbReference type="SAM" id="MobiDB-lite"/>
    </source>
</evidence>